<sequence length="377" mass="43975">MTLESLAKTLRDHTAVQYETNQEFQTSIRASEAKTLSKIEDMEKKSIDRYDELQAKMDSNLERLCELITRKDLKSVEVSDSSPPPYRHPSYQVPNLNSEPGRSSRMEEGNERNTGVDGRDSLLKRITLPSFNGEDSYGWFALAERYFRIGGYDERKNWRFWFNSEVQRSNFTSWQDFKDRVIARFSRERLRDPSQPFFAVRQTGKIAQYIHKFEDLSTQVSGLTDRQREGVFMNGLTPEMREVVNMSKPVDLPEMIATAYQLEDSSLYKMVCRERNYEAKQHQRQTFVKPTSMGSALDKSGSSKAQKPQLRLTESQIAEKKKLGLCFTCDEKWSRQNWCPNRSLQVLTLVNGMEIEIVDQSLVEIQLYMLRWCPSKR</sequence>
<gene>
    <name evidence="3" type="ORF">Bca52824_090150</name>
</gene>
<feature type="region of interest" description="Disordered" evidence="1">
    <location>
        <begin position="76"/>
        <end position="118"/>
    </location>
</feature>
<accession>A0A8X7NTK9</accession>
<dbReference type="EMBL" id="JAAMPC010001604">
    <property type="protein sequence ID" value="KAG2239290.1"/>
    <property type="molecule type" value="Genomic_DNA"/>
</dbReference>
<dbReference type="Pfam" id="PF03732">
    <property type="entry name" value="Retrotrans_gag"/>
    <property type="match status" value="1"/>
</dbReference>
<dbReference type="AlphaFoldDB" id="A0A8X7NTK9"/>
<feature type="compositionally biased region" description="Polar residues" evidence="1">
    <location>
        <begin position="284"/>
        <end position="309"/>
    </location>
</feature>
<protein>
    <recommendedName>
        <fullName evidence="2">Retrotransposon gag domain-containing protein</fullName>
    </recommendedName>
</protein>
<comment type="caution">
    <text evidence="3">The sequence shown here is derived from an EMBL/GenBank/DDBJ whole genome shotgun (WGS) entry which is preliminary data.</text>
</comment>
<feature type="compositionally biased region" description="Polar residues" evidence="1">
    <location>
        <begin position="92"/>
        <end position="101"/>
    </location>
</feature>
<name>A0A8X7NTK9_BRACI</name>
<dbReference type="OrthoDB" id="1113269at2759"/>
<evidence type="ECO:0000256" key="1">
    <source>
        <dbReference type="SAM" id="MobiDB-lite"/>
    </source>
</evidence>
<evidence type="ECO:0000313" key="3">
    <source>
        <dbReference type="EMBL" id="KAG2239290.1"/>
    </source>
</evidence>
<proteinExistence type="predicted"/>
<feature type="domain" description="Retrotransposon gag" evidence="2">
    <location>
        <begin position="160"/>
        <end position="237"/>
    </location>
</feature>
<evidence type="ECO:0000259" key="2">
    <source>
        <dbReference type="Pfam" id="PF03732"/>
    </source>
</evidence>
<keyword evidence="4" id="KW-1185">Reference proteome</keyword>
<organism evidence="3 4">
    <name type="scientific">Brassica carinata</name>
    <name type="common">Ethiopian mustard</name>
    <name type="synonym">Abyssinian cabbage</name>
    <dbReference type="NCBI Taxonomy" id="52824"/>
    <lineage>
        <taxon>Eukaryota</taxon>
        <taxon>Viridiplantae</taxon>
        <taxon>Streptophyta</taxon>
        <taxon>Embryophyta</taxon>
        <taxon>Tracheophyta</taxon>
        <taxon>Spermatophyta</taxon>
        <taxon>Magnoliopsida</taxon>
        <taxon>eudicotyledons</taxon>
        <taxon>Gunneridae</taxon>
        <taxon>Pentapetalae</taxon>
        <taxon>rosids</taxon>
        <taxon>malvids</taxon>
        <taxon>Brassicales</taxon>
        <taxon>Brassicaceae</taxon>
        <taxon>Brassiceae</taxon>
        <taxon>Brassica</taxon>
    </lineage>
</organism>
<evidence type="ECO:0000313" key="4">
    <source>
        <dbReference type="Proteomes" id="UP000886595"/>
    </source>
</evidence>
<reference evidence="3 4" key="1">
    <citation type="submission" date="2020-02" db="EMBL/GenBank/DDBJ databases">
        <authorList>
            <person name="Ma Q."/>
            <person name="Huang Y."/>
            <person name="Song X."/>
            <person name="Pei D."/>
        </authorList>
    </citation>
    <scope>NUCLEOTIDE SEQUENCE [LARGE SCALE GENOMIC DNA]</scope>
    <source>
        <strain evidence="3">Sxm20200214</strain>
        <tissue evidence="3">Leaf</tissue>
    </source>
</reference>
<feature type="region of interest" description="Disordered" evidence="1">
    <location>
        <begin position="283"/>
        <end position="309"/>
    </location>
</feature>
<feature type="compositionally biased region" description="Basic and acidic residues" evidence="1">
    <location>
        <begin position="102"/>
        <end position="111"/>
    </location>
</feature>
<dbReference type="Proteomes" id="UP000886595">
    <property type="component" value="Unassembled WGS sequence"/>
</dbReference>
<dbReference type="InterPro" id="IPR005162">
    <property type="entry name" value="Retrotrans_gag_dom"/>
</dbReference>